<evidence type="ECO:0000313" key="7">
    <source>
        <dbReference type="Proteomes" id="UP001055439"/>
    </source>
</evidence>
<evidence type="ECO:0000256" key="4">
    <source>
        <dbReference type="SAM" id="SignalP"/>
    </source>
</evidence>
<sequence length="319" mass="35411">MPRSLCSSSILVMLLLWQPLPPPAETRPLPSPTHRWALQLLQALPKGPVVPSGPSACTHNPDYRGARKCPVKLSRAGASLNAAHHLLRRRSSRAQQLTCSRQSCPLAQASFHGFLTFPLVRQLPHPPSPAHLGGVAPLPPPIHACLPACRALQSMSGSESTSGNHLPQLRSIRIPGDGRCLFRSVVHGACLRAGKPCPSESIQKELADELRSKVADEFIRRRTDTEWFLEGDFDTYVKQIRKPHVWGGEPELLMCSHVLRMPITVYMSTNSSDGLKIIAEYGQEYGKENPIRVLYHGYGHYDALQMPLTKTKSKWYMKS</sequence>
<feature type="signal peptide" evidence="4">
    <location>
        <begin position="1"/>
        <end position="26"/>
    </location>
</feature>
<dbReference type="PROSITE" id="PS50802">
    <property type="entry name" value="OTU"/>
    <property type="match status" value="1"/>
</dbReference>
<keyword evidence="2 3" id="KW-0378">Hydrolase</keyword>
<dbReference type="Gene3D" id="3.90.70.80">
    <property type="match status" value="1"/>
</dbReference>
<gene>
    <name evidence="6" type="ORF">MUK42_04244</name>
</gene>
<dbReference type="AlphaFoldDB" id="A0A9E7GII3"/>
<dbReference type="EC" id="3.4.19.12" evidence="3"/>
<proteinExistence type="predicted"/>
<name>A0A9E7GII3_9LILI</name>
<dbReference type="EMBL" id="CP097508">
    <property type="protein sequence ID" value="URE12639.1"/>
    <property type="molecule type" value="Genomic_DNA"/>
</dbReference>
<dbReference type="SUPFAM" id="SSF54001">
    <property type="entry name" value="Cysteine proteinases"/>
    <property type="match status" value="1"/>
</dbReference>
<accession>A0A9E7GII3</accession>
<evidence type="ECO:0000259" key="5">
    <source>
        <dbReference type="PROSITE" id="PS50802"/>
    </source>
</evidence>
<dbReference type="FunFam" id="3.90.70.80:FF:000007">
    <property type="entry name" value="OTU domain-containing protein"/>
    <property type="match status" value="1"/>
</dbReference>
<keyword evidence="3" id="KW-0963">Cytoplasm</keyword>
<comment type="subcellular location">
    <subcellularLocation>
        <location evidence="3">Cytoplasm</location>
    </subcellularLocation>
</comment>
<protein>
    <recommendedName>
        <fullName evidence="3">Ubiquitin thioesterase OTU</fullName>
        <ecNumber evidence="3">3.4.19.12</ecNumber>
    </recommendedName>
</protein>
<feature type="chain" id="PRO_5039337898" description="Ubiquitin thioesterase OTU" evidence="4">
    <location>
        <begin position="27"/>
        <end position="319"/>
    </location>
</feature>
<dbReference type="GO" id="GO:0016579">
    <property type="term" value="P:protein deubiquitination"/>
    <property type="evidence" value="ECO:0007669"/>
    <property type="project" value="TreeGrafter"/>
</dbReference>
<keyword evidence="3" id="KW-0788">Thiol protease</keyword>
<keyword evidence="7" id="KW-1185">Reference proteome</keyword>
<comment type="function">
    <text evidence="3">Hydrolase that can remove conjugated ubiquitin from proteins and may therefore play an important regulatory role at the level of protein turnover by preventing degradation.</text>
</comment>
<dbReference type="GO" id="GO:0036503">
    <property type="term" value="P:ERAD pathway"/>
    <property type="evidence" value="ECO:0007669"/>
    <property type="project" value="TreeGrafter"/>
</dbReference>
<reference evidence="6" key="1">
    <citation type="submission" date="2022-05" db="EMBL/GenBank/DDBJ databases">
        <title>The Musa troglodytarum L. genome provides insights into the mechanism of non-climacteric behaviour and enrichment of carotenoids.</title>
        <authorList>
            <person name="Wang J."/>
        </authorList>
    </citation>
    <scope>NUCLEOTIDE SEQUENCE</scope>
    <source>
        <tissue evidence="6">Leaf</tissue>
    </source>
</reference>
<keyword evidence="3" id="KW-0833">Ubl conjugation pathway</keyword>
<feature type="domain" description="OTU" evidence="5">
    <location>
        <begin position="169"/>
        <end position="307"/>
    </location>
</feature>
<dbReference type="GO" id="GO:0004843">
    <property type="term" value="F:cysteine-type deubiquitinase activity"/>
    <property type="evidence" value="ECO:0007669"/>
    <property type="project" value="UniProtKB-UniRule"/>
</dbReference>
<evidence type="ECO:0000313" key="6">
    <source>
        <dbReference type="EMBL" id="URE12639.1"/>
    </source>
</evidence>
<dbReference type="PANTHER" id="PTHR13312:SF6">
    <property type="entry name" value="UBIQUITIN THIOESTERASE OTU"/>
    <property type="match status" value="1"/>
</dbReference>
<dbReference type="InterPro" id="IPR047947">
    <property type="entry name" value="OTU4_OTU"/>
</dbReference>
<dbReference type="InterPro" id="IPR038765">
    <property type="entry name" value="Papain-like_cys_pep_sf"/>
</dbReference>
<dbReference type="GO" id="GO:0005634">
    <property type="term" value="C:nucleus"/>
    <property type="evidence" value="ECO:0007669"/>
    <property type="project" value="TreeGrafter"/>
</dbReference>
<dbReference type="PANTHER" id="PTHR13312">
    <property type="entry name" value="HIV-INDUCED PROTEIN-7-LIKE PROTEASE"/>
    <property type="match status" value="1"/>
</dbReference>
<evidence type="ECO:0000256" key="1">
    <source>
        <dbReference type="ARBA" id="ARBA00000707"/>
    </source>
</evidence>
<keyword evidence="4" id="KW-0732">Signal</keyword>
<evidence type="ECO:0000256" key="2">
    <source>
        <dbReference type="ARBA" id="ARBA00022801"/>
    </source>
</evidence>
<evidence type="ECO:0000256" key="3">
    <source>
        <dbReference type="RuleBase" id="RU367104"/>
    </source>
</evidence>
<comment type="catalytic activity">
    <reaction evidence="1 3">
        <text>Thiol-dependent hydrolysis of ester, thioester, amide, peptide and isopeptide bonds formed by the C-terminal Gly of ubiquitin (a 76-residue protein attached to proteins as an intracellular targeting signal).</text>
        <dbReference type="EC" id="3.4.19.12"/>
    </reaction>
</comment>
<dbReference type="Proteomes" id="UP001055439">
    <property type="component" value="Chromosome 6"/>
</dbReference>
<keyword evidence="6" id="KW-0645">Protease</keyword>
<dbReference type="CDD" id="cd22760">
    <property type="entry name" value="OTU_plant_OTU4-like"/>
    <property type="match status" value="1"/>
</dbReference>
<dbReference type="OrthoDB" id="409956at2759"/>
<dbReference type="GO" id="GO:0005829">
    <property type="term" value="C:cytosol"/>
    <property type="evidence" value="ECO:0007669"/>
    <property type="project" value="TreeGrafter"/>
</dbReference>
<dbReference type="GO" id="GO:0030968">
    <property type="term" value="P:endoplasmic reticulum unfolded protein response"/>
    <property type="evidence" value="ECO:0007669"/>
    <property type="project" value="TreeGrafter"/>
</dbReference>
<organism evidence="6 7">
    <name type="scientific">Musa troglodytarum</name>
    <name type="common">fe'i banana</name>
    <dbReference type="NCBI Taxonomy" id="320322"/>
    <lineage>
        <taxon>Eukaryota</taxon>
        <taxon>Viridiplantae</taxon>
        <taxon>Streptophyta</taxon>
        <taxon>Embryophyta</taxon>
        <taxon>Tracheophyta</taxon>
        <taxon>Spermatophyta</taxon>
        <taxon>Magnoliopsida</taxon>
        <taxon>Liliopsida</taxon>
        <taxon>Zingiberales</taxon>
        <taxon>Musaceae</taxon>
        <taxon>Musa</taxon>
    </lineage>
</organism>
<dbReference type="Pfam" id="PF02338">
    <property type="entry name" value="OTU"/>
    <property type="match status" value="1"/>
</dbReference>
<dbReference type="InterPro" id="IPR003323">
    <property type="entry name" value="OTU_dom"/>
</dbReference>